<dbReference type="InterPro" id="IPR047153">
    <property type="entry name" value="TRIM45/56/19-like"/>
</dbReference>
<feature type="compositionally biased region" description="Acidic residues" evidence="5">
    <location>
        <begin position="267"/>
        <end position="282"/>
    </location>
</feature>
<evidence type="ECO:0000256" key="2">
    <source>
        <dbReference type="ARBA" id="ARBA00022771"/>
    </source>
</evidence>
<dbReference type="PANTHER" id="PTHR25462:SF296">
    <property type="entry name" value="MEIOTIC P26, ISOFORM F"/>
    <property type="match status" value="1"/>
</dbReference>
<evidence type="ECO:0000256" key="3">
    <source>
        <dbReference type="ARBA" id="ARBA00022833"/>
    </source>
</evidence>
<comment type="caution">
    <text evidence="7">The sequence shown here is derived from an EMBL/GenBank/DDBJ whole genome shotgun (WGS) entry which is preliminary data.</text>
</comment>
<dbReference type="InterPro" id="IPR017907">
    <property type="entry name" value="Znf_RING_CS"/>
</dbReference>
<name>A0AA39HQ45_9BILA</name>
<feature type="domain" description="RING-type" evidence="6">
    <location>
        <begin position="14"/>
        <end position="62"/>
    </location>
</feature>
<keyword evidence="1" id="KW-0479">Metal-binding</keyword>
<dbReference type="InterPro" id="IPR013083">
    <property type="entry name" value="Znf_RING/FYVE/PHD"/>
</dbReference>
<evidence type="ECO:0000313" key="7">
    <source>
        <dbReference type="EMBL" id="KAK0409990.1"/>
    </source>
</evidence>
<dbReference type="SUPFAM" id="SSF57850">
    <property type="entry name" value="RING/U-box"/>
    <property type="match status" value="1"/>
</dbReference>
<accession>A0AA39HQ45</accession>
<dbReference type="Gene3D" id="3.30.40.10">
    <property type="entry name" value="Zinc/RING finger domain, C3HC4 (zinc finger)"/>
    <property type="match status" value="1"/>
</dbReference>
<evidence type="ECO:0000313" key="8">
    <source>
        <dbReference type="Proteomes" id="UP001175271"/>
    </source>
</evidence>
<dbReference type="GO" id="GO:0061630">
    <property type="term" value="F:ubiquitin protein ligase activity"/>
    <property type="evidence" value="ECO:0007669"/>
    <property type="project" value="TreeGrafter"/>
</dbReference>
<dbReference type="Pfam" id="PF13445">
    <property type="entry name" value="zf-RING_UBOX"/>
    <property type="match status" value="1"/>
</dbReference>
<keyword evidence="2 4" id="KW-0863">Zinc-finger</keyword>
<dbReference type="EMBL" id="JAUCMV010000003">
    <property type="protein sequence ID" value="KAK0409990.1"/>
    <property type="molecule type" value="Genomic_DNA"/>
</dbReference>
<dbReference type="PROSITE" id="PS00518">
    <property type="entry name" value="ZF_RING_1"/>
    <property type="match status" value="1"/>
</dbReference>
<dbReference type="InterPro" id="IPR001841">
    <property type="entry name" value="Znf_RING"/>
</dbReference>
<evidence type="ECO:0000256" key="5">
    <source>
        <dbReference type="SAM" id="MobiDB-lite"/>
    </source>
</evidence>
<sequence length="391" mass="44458">MEEIKARHERTLNCPICFNVFVEPVQMTCGHTYCRECLKTLINHHKKRDFRGNQLIDCALCRAPSRVQDISMNVNYVVKEATDIYKQMLAMKSIKCTECGSNMDTTSRFFYCDTCRFQSPNQQDEISNLICGACGLVSHKAHDVKELQKATEEDKRKRRAKINNEVEWTRRKLSDLDESMDSFVAKMRRVRDSIQGSLLKHEAIGARFQEPVMFQKTLDEMATESKDHSTTNCRWIRAFLKQMKEMERRIPQAPPAANDADVVTISDDETQEVDHEEVEDESSRESFANSSQSSFAEPKLEADGDSLSALLMDSAPTISSDGFPHSIALNVLGGSSFQTYAPTPQSFPYHSYEPPPHQQAFLPYVYPKPLPGYPRSQFVPSAGYAQLPHHP</sequence>
<organism evidence="7 8">
    <name type="scientific">Steinernema hermaphroditum</name>
    <dbReference type="NCBI Taxonomy" id="289476"/>
    <lineage>
        <taxon>Eukaryota</taxon>
        <taxon>Metazoa</taxon>
        <taxon>Ecdysozoa</taxon>
        <taxon>Nematoda</taxon>
        <taxon>Chromadorea</taxon>
        <taxon>Rhabditida</taxon>
        <taxon>Tylenchina</taxon>
        <taxon>Panagrolaimomorpha</taxon>
        <taxon>Strongyloidoidea</taxon>
        <taxon>Steinernematidae</taxon>
        <taxon>Steinernema</taxon>
    </lineage>
</organism>
<feature type="region of interest" description="Disordered" evidence="5">
    <location>
        <begin position="267"/>
        <end position="300"/>
    </location>
</feature>
<keyword evidence="8" id="KW-1185">Reference proteome</keyword>
<keyword evidence="3" id="KW-0862">Zinc</keyword>
<dbReference type="InterPro" id="IPR027370">
    <property type="entry name" value="Znf-RING_euk"/>
</dbReference>
<dbReference type="PANTHER" id="PTHR25462">
    <property type="entry name" value="BONUS, ISOFORM C-RELATED"/>
    <property type="match status" value="1"/>
</dbReference>
<evidence type="ECO:0000256" key="4">
    <source>
        <dbReference type="PROSITE-ProRule" id="PRU00175"/>
    </source>
</evidence>
<evidence type="ECO:0000259" key="6">
    <source>
        <dbReference type="PROSITE" id="PS50089"/>
    </source>
</evidence>
<dbReference type="SMART" id="SM00184">
    <property type="entry name" value="RING"/>
    <property type="match status" value="1"/>
</dbReference>
<dbReference type="AlphaFoldDB" id="A0AA39HQ45"/>
<dbReference type="GO" id="GO:0008270">
    <property type="term" value="F:zinc ion binding"/>
    <property type="evidence" value="ECO:0007669"/>
    <property type="project" value="UniProtKB-KW"/>
</dbReference>
<dbReference type="Proteomes" id="UP001175271">
    <property type="component" value="Unassembled WGS sequence"/>
</dbReference>
<reference evidence="7" key="1">
    <citation type="submission" date="2023-06" db="EMBL/GenBank/DDBJ databases">
        <title>Genomic analysis of the entomopathogenic nematode Steinernema hermaphroditum.</title>
        <authorList>
            <person name="Schwarz E.M."/>
            <person name="Heppert J.K."/>
            <person name="Baniya A."/>
            <person name="Schwartz H.T."/>
            <person name="Tan C.-H."/>
            <person name="Antoshechkin I."/>
            <person name="Sternberg P.W."/>
            <person name="Goodrich-Blair H."/>
            <person name="Dillman A.R."/>
        </authorList>
    </citation>
    <scope>NUCLEOTIDE SEQUENCE</scope>
    <source>
        <strain evidence="7">PS9179</strain>
        <tissue evidence="7">Whole animal</tissue>
    </source>
</reference>
<protein>
    <recommendedName>
        <fullName evidence="6">RING-type domain-containing protein</fullName>
    </recommendedName>
</protein>
<dbReference type="PROSITE" id="PS50089">
    <property type="entry name" value="ZF_RING_2"/>
    <property type="match status" value="1"/>
</dbReference>
<gene>
    <name evidence="7" type="ORF">QR680_004883</name>
</gene>
<proteinExistence type="predicted"/>
<evidence type="ECO:0000256" key="1">
    <source>
        <dbReference type="ARBA" id="ARBA00022723"/>
    </source>
</evidence>